<reference evidence="2 3" key="1">
    <citation type="journal article" date="2015" name="Nature">
        <title>rRNA introns, odd ribosomes, and small enigmatic genomes across a large radiation of phyla.</title>
        <authorList>
            <person name="Brown C.T."/>
            <person name="Hug L.A."/>
            <person name="Thomas B.C."/>
            <person name="Sharon I."/>
            <person name="Castelle C.J."/>
            <person name="Singh A."/>
            <person name="Wilkins M.J."/>
            <person name="Williams K.H."/>
            <person name="Banfield J.F."/>
        </authorList>
    </citation>
    <scope>NUCLEOTIDE SEQUENCE [LARGE SCALE GENOMIC DNA]</scope>
</reference>
<dbReference type="Proteomes" id="UP000034325">
    <property type="component" value="Unassembled WGS sequence"/>
</dbReference>
<gene>
    <name evidence="2" type="ORF">UT23_C0030G0006</name>
</gene>
<sequence>LGFIEIVATQYKLHFRPKYLFISGDGNTRHSTQVVGEFYKFDAPFLAIGTLATIWLIVVKRSKEAFLLAFWALIAPLPAAAVNEAPHSARAMFMTGSWHIIAALGLYCLLFIFGKRFMKVVILTFSLIALGYFVKPYLENYYQNYAQEYAIEWQYGMADIVDYISENPDYVRIYMTDERHQPYIFFLYYLKYPEPLFFEAVRYNERISKSYNLVLTFDKYQFGGWDPIESKPLEGVLYVVTPSQYNGLRHKASFDTVKSIYYPDGSEAFHLVTAKKNE</sequence>
<evidence type="ECO:0000313" key="2">
    <source>
        <dbReference type="EMBL" id="KKQ96481.1"/>
    </source>
</evidence>
<comment type="caution">
    <text evidence="2">The sequence shown here is derived from an EMBL/GenBank/DDBJ whole genome shotgun (WGS) entry which is preliminary data.</text>
</comment>
<organism evidence="2 3">
    <name type="scientific">Candidatus Woesebacteria bacterium GW2011_GWA1_39_12</name>
    <dbReference type="NCBI Taxonomy" id="1618549"/>
    <lineage>
        <taxon>Bacteria</taxon>
        <taxon>Candidatus Woeseibacteriota</taxon>
    </lineage>
</organism>
<feature type="transmembrane region" description="Helical" evidence="1">
    <location>
        <begin position="65"/>
        <end position="85"/>
    </location>
</feature>
<name>A0A0G0Q480_9BACT</name>
<evidence type="ECO:0008006" key="4">
    <source>
        <dbReference type="Google" id="ProtNLM"/>
    </source>
</evidence>
<protein>
    <recommendedName>
        <fullName evidence="4">Glycosyltransferase RgtA/B/C/D-like domain-containing protein</fullName>
    </recommendedName>
</protein>
<evidence type="ECO:0000256" key="1">
    <source>
        <dbReference type="SAM" id="Phobius"/>
    </source>
</evidence>
<dbReference type="AlphaFoldDB" id="A0A0G0Q480"/>
<feature type="transmembrane region" description="Helical" evidence="1">
    <location>
        <begin position="91"/>
        <end position="113"/>
    </location>
</feature>
<proteinExistence type="predicted"/>
<evidence type="ECO:0000313" key="3">
    <source>
        <dbReference type="Proteomes" id="UP000034325"/>
    </source>
</evidence>
<keyword evidence="1" id="KW-0472">Membrane</keyword>
<dbReference type="EMBL" id="LBWA01000030">
    <property type="protein sequence ID" value="KKQ96481.1"/>
    <property type="molecule type" value="Genomic_DNA"/>
</dbReference>
<keyword evidence="1" id="KW-1133">Transmembrane helix</keyword>
<keyword evidence="1" id="KW-0812">Transmembrane</keyword>
<feature type="transmembrane region" description="Helical" evidence="1">
    <location>
        <begin position="38"/>
        <end position="58"/>
    </location>
</feature>
<accession>A0A0G0Q480</accession>
<feature type="non-terminal residue" evidence="2">
    <location>
        <position position="1"/>
    </location>
</feature>